<dbReference type="PROSITE" id="PS50931">
    <property type="entry name" value="HTH_LYSR"/>
    <property type="match status" value="1"/>
</dbReference>
<evidence type="ECO:0000313" key="6">
    <source>
        <dbReference type="EMBL" id="EYF02748.1"/>
    </source>
</evidence>
<dbReference type="PANTHER" id="PTHR30346:SF0">
    <property type="entry name" value="HCA OPERON TRANSCRIPTIONAL ACTIVATOR HCAR"/>
    <property type="match status" value="1"/>
</dbReference>
<evidence type="ECO:0000256" key="2">
    <source>
        <dbReference type="ARBA" id="ARBA00023015"/>
    </source>
</evidence>
<keyword evidence="4" id="KW-0804">Transcription</keyword>
<protein>
    <submittedName>
        <fullName evidence="6">LysR family transcriptional regulator</fullName>
    </submittedName>
</protein>
<reference evidence="6 7" key="1">
    <citation type="submission" date="2013-05" db="EMBL/GenBank/DDBJ databases">
        <title>Genome assembly of Chondromyces apiculatus DSM 436.</title>
        <authorList>
            <person name="Sharma G."/>
            <person name="Khatri I."/>
            <person name="Kaur C."/>
            <person name="Mayilraj S."/>
            <person name="Subramanian S."/>
        </authorList>
    </citation>
    <scope>NUCLEOTIDE SEQUENCE [LARGE SCALE GENOMIC DNA]</scope>
    <source>
        <strain evidence="6 7">DSM 436</strain>
    </source>
</reference>
<accession>A0A017T0J2</accession>
<dbReference type="eggNOG" id="COG0583">
    <property type="taxonomic scope" value="Bacteria"/>
</dbReference>
<organism evidence="6 7">
    <name type="scientific">Chondromyces apiculatus DSM 436</name>
    <dbReference type="NCBI Taxonomy" id="1192034"/>
    <lineage>
        <taxon>Bacteria</taxon>
        <taxon>Pseudomonadati</taxon>
        <taxon>Myxococcota</taxon>
        <taxon>Polyangia</taxon>
        <taxon>Polyangiales</taxon>
        <taxon>Polyangiaceae</taxon>
        <taxon>Chondromyces</taxon>
    </lineage>
</organism>
<keyword evidence="2" id="KW-0805">Transcription regulation</keyword>
<dbReference type="AlphaFoldDB" id="A0A017T0J2"/>
<dbReference type="STRING" id="1192034.CAP_6483"/>
<evidence type="ECO:0000256" key="1">
    <source>
        <dbReference type="ARBA" id="ARBA00009437"/>
    </source>
</evidence>
<dbReference type="PANTHER" id="PTHR30346">
    <property type="entry name" value="TRANSCRIPTIONAL DUAL REGULATOR HCAR-RELATED"/>
    <property type="match status" value="1"/>
</dbReference>
<keyword evidence="7" id="KW-1185">Reference proteome</keyword>
<name>A0A017T0J2_9BACT</name>
<comment type="caution">
    <text evidence="6">The sequence shown here is derived from an EMBL/GenBank/DDBJ whole genome shotgun (WGS) entry which is preliminary data.</text>
</comment>
<dbReference type="InterPro" id="IPR036390">
    <property type="entry name" value="WH_DNA-bd_sf"/>
</dbReference>
<proteinExistence type="inferred from homology"/>
<dbReference type="GO" id="GO:0003677">
    <property type="term" value="F:DNA binding"/>
    <property type="evidence" value="ECO:0007669"/>
    <property type="project" value="UniProtKB-KW"/>
</dbReference>
<dbReference type="EMBL" id="ASRX01000055">
    <property type="protein sequence ID" value="EYF02748.1"/>
    <property type="molecule type" value="Genomic_DNA"/>
</dbReference>
<evidence type="ECO:0000259" key="5">
    <source>
        <dbReference type="PROSITE" id="PS50931"/>
    </source>
</evidence>
<dbReference type="GO" id="GO:0032993">
    <property type="term" value="C:protein-DNA complex"/>
    <property type="evidence" value="ECO:0007669"/>
    <property type="project" value="TreeGrafter"/>
</dbReference>
<dbReference type="InterPro" id="IPR000847">
    <property type="entry name" value="LysR_HTH_N"/>
</dbReference>
<keyword evidence="3" id="KW-0238">DNA-binding</keyword>
<evidence type="ECO:0000313" key="7">
    <source>
        <dbReference type="Proteomes" id="UP000019678"/>
    </source>
</evidence>
<dbReference type="OrthoDB" id="5317428at2"/>
<dbReference type="InterPro" id="IPR005119">
    <property type="entry name" value="LysR_subst-bd"/>
</dbReference>
<feature type="domain" description="HTH lysR-type" evidence="5">
    <location>
        <begin position="1"/>
        <end position="58"/>
    </location>
</feature>
<dbReference type="SUPFAM" id="SSF46785">
    <property type="entry name" value="Winged helix' DNA-binding domain"/>
    <property type="match status" value="1"/>
</dbReference>
<comment type="similarity">
    <text evidence="1">Belongs to the LysR transcriptional regulatory family.</text>
</comment>
<gene>
    <name evidence="6" type="ORF">CAP_6483</name>
</gene>
<dbReference type="SUPFAM" id="SSF53850">
    <property type="entry name" value="Periplasmic binding protein-like II"/>
    <property type="match status" value="1"/>
</dbReference>
<dbReference type="RefSeq" id="WP_044247005.1">
    <property type="nucleotide sequence ID" value="NZ_ASRX01000055.1"/>
</dbReference>
<dbReference type="Gene3D" id="3.40.190.10">
    <property type="entry name" value="Periplasmic binding protein-like II"/>
    <property type="match status" value="2"/>
</dbReference>
<dbReference type="Gene3D" id="1.10.10.10">
    <property type="entry name" value="Winged helix-like DNA-binding domain superfamily/Winged helix DNA-binding domain"/>
    <property type="match status" value="1"/>
</dbReference>
<evidence type="ECO:0000256" key="3">
    <source>
        <dbReference type="ARBA" id="ARBA00023125"/>
    </source>
</evidence>
<evidence type="ECO:0000256" key="4">
    <source>
        <dbReference type="ARBA" id="ARBA00023163"/>
    </source>
</evidence>
<dbReference type="Pfam" id="PF00126">
    <property type="entry name" value="HTH_1"/>
    <property type="match status" value="1"/>
</dbReference>
<dbReference type="InterPro" id="IPR036388">
    <property type="entry name" value="WH-like_DNA-bd_sf"/>
</dbReference>
<dbReference type="GO" id="GO:0003700">
    <property type="term" value="F:DNA-binding transcription factor activity"/>
    <property type="evidence" value="ECO:0007669"/>
    <property type="project" value="InterPro"/>
</dbReference>
<dbReference type="FunFam" id="1.10.10.10:FF:000001">
    <property type="entry name" value="LysR family transcriptional regulator"/>
    <property type="match status" value="1"/>
</dbReference>
<dbReference type="CDD" id="cd08414">
    <property type="entry name" value="PBP2_LTTR_aromatics_like"/>
    <property type="match status" value="1"/>
</dbReference>
<dbReference type="Pfam" id="PF03466">
    <property type="entry name" value="LysR_substrate"/>
    <property type="match status" value="1"/>
</dbReference>
<sequence>MEFRQLQLFVAVAEELHFGRAAARVGMAQPPFSQQILRLEEELGVKLLSRTSRRVALTAAGAQLLDDARGLLARRTDLIASARRASRGEIGRLRVGFAASSAFGILAPVVRSFRARFPEVSLHLDEYEMPGLGAALATGELDVAVVRAPFQQEGVAVEELLRERFVVALSTLHPRAHEKALPLSSLSPEPFVLFPRHTGPGMHDTIVGMCTRAGFSPRIVQEASSWSSVISLVAAGMGITLAPRSARILRPRSVVFRQVRGARGWATLAMAYRVEEPSPIAAHFRAIAHATVAGTEPVTPGAG</sequence>
<dbReference type="PRINTS" id="PR00039">
    <property type="entry name" value="HTHLYSR"/>
</dbReference>
<dbReference type="Proteomes" id="UP000019678">
    <property type="component" value="Unassembled WGS sequence"/>
</dbReference>